<dbReference type="EMBL" id="CP002665">
    <property type="protein sequence ID" value="AEI11768.1"/>
    <property type="molecule type" value="Genomic_DNA"/>
</dbReference>
<evidence type="ECO:0000256" key="2">
    <source>
        <dbReference type="SAM" id="Phobius"/>
    </source>
</evidence>
<feature type="region of interest" description="Disordered" evidence="1">
    <location>
        <begin position="1"/>
        <end position="41"/>
    </location>
</feature>
<name>F8A2B1_CELGA</name>
<dbReference type="OrthoDB" id="4816500at2"/>
<dbReference type="Proteomes" id="UP000000485">
    <property type="component" value="Chromosome"/>
</dbReference>
<dbReference type="AlphaFoldDB" id="F8A2B1"/>
<dbReference type="HOGENOM" id="CLU_559842_0_0_11"/>
<dbReference type="Gene3D" id="2.130.10.10">
    <property type="entry name" value="YVTN repeat-like/Quinoprotein amine dehydrogenase"/>
    <property type="match status" value="1"/>
</dbReference>
<dbReference type="PANTHER" id="PTHR34512:SF30">
    <property type="entry name" value="OUTER MEMBRANE PROTEIN ASSEMBLY FACTOR BAMB"/>
    <property type="match status" value="1"/>
</dbReference>
<dbReference type="InterPro" id="IPR011047">
    <property type="entry name" value="Quinoprotein_ADH-like_sf"/>
</dbReference>
<keyword evidence="2" id="KW-0472">Membrane</keyword>
<reference evidence="5" key="1">
    <citation type="submission" date="2011-04" db="EMBL/GenBank/DDBJ databases">
        <title>Complete sequence of Cellvibrio gilvus ATCC 13127.</title>
        <authorList>
            <person name="Lucas S."/>
            <person name="Han J."/>
            <person name="Lapidus A."/>
            <person name="Cheng J.-F."/>
            <person name="Goodwin L."/>
            <person name="Pitluck S."/>
            <person name="Peters L."/>
            <person name="Munk A."/>
            <person name="Detter J.C."/>
            <person name="Han C."/>
            <person name="Tapia R."/>
            <person name="Land M."/>
            <person name="Hauser L."/>
            <person name="Kyrpides N."/>
            <person name="Ivanova N."/>
            <person name="Ovchinnikova G."/>
            <person name="Pagani I."/>
            <person name="Mead D."/>
            <person name="Brumm P."/>
            <person name="Woyke T."/>
        </authorList>
    </citation>
    <scope>NUCLEOTIDE SEQUENCE [LARGE SCALE GENOMIC DNA]</scope>
    <source>
        <strain evidence="5">ATCC 13127 / NRRL B-14078</strain>
    </source>
</reference>
<feature type="transmembrane region" description="Helical" evidence="2">
    <location>
        <begin position="49"/>
        <end position="67"/>
    </location>
</feature>
<feature type="compositionally biased region" description="Basic and acidic residues" evidence="1">
    <location>
        <begin position="21"/>
        <end position="32"/>
    </location>
</feature>
<protein>
    <recommendedName>
        <fullName evidence="3">Pyrrolo-quinoline quinone repeat domain-containing protein</fullName>
    </recommendedName>
</protein>
<dbReference type="InterPro" id="IPR002372">
    <property type="entry name" value="PQQ_rpt_dom"/>
</dbReference>
<dbReference type="SUPFAM" id="SSF50998">
    <property type="entry name" value="Quinoprotein alcohol dehydrogenase-like"/>
    <property type="match status" value="1"/>
</dbReference>
<evidence type="ECO:0000256" key="1">
    <source>
        <dbReference type="SAM" id="MobiDB-lite"/>
    </source>
</evidence>
<evidence type="ECO:0000259" key="3">
    <source>
        <dbReference type="Pfam" id="PF13360"/>
    </source>
</evidence>
<dbReference type="Gene3D" id="2.40.128.630">
    <property type="match status" value="1"/>
</dbReference>
<accession>F8A2B1</accession>
<dbReference type="Pfam" id="PF13360">
    <property type="entry name" value="PQQ_2"/>
    <property type="match status" value="1"/>
</dbReference>
<proteinExistence type="predicted"/>
<keyword evidence="2" id="KW-1133">Transmembrane helix</keyword>
<evidence type="ECO:0000313" key="4">
    <source>
        <dbReference type="EMBL" id="AEI11768.1"/>
    </source>
</evidence>
<feature type="domain" description="Pyrrolo-quinoline quinone repeat" evidence="3">
    <location>
        <begin position="360"/>
        <end position="460"/>
    </location>
</feature>
<dbReference type="KEGG" id="cga:Celgi_1249"/>
<gene>
    <name evidence="4" type="ordered locus">Celgi_1249</name>
</gene>
<keyword evidence="5" id="KW-1185">Reference proteome</keyword>
<dbReference type="PANTHER" id="PTHR34512">
    <property type="entry name" value="CELL SURFACE PROTEIN"/>
    <property type="match status" value="1"/>
</dbReference>
<organism evidence="4 5">
    <name type="scientific">Cellulomonas gilvus (strain ATCC 13127 / NRRL B-14078)</name>
    <name type="common">Cellvibrio gilvus</name>
    <dbReference type="NCBI Taxonomy" id="593907"/>
    <lineage>
        <taxon>Bacteria</taxon>
        <taxon>Bacillati</taxon>
        <taxon>Actinomycetota</taxon>
        <taxon>Actinomycetes</taxon>
        <taxon>Micrococcales</taxon>
        <taxon>Cellulomonadaceae</taxon>
        <taxon>Cellulomonas</taxon>
    </lineage>
</organism>
<dbReference type="eggNOG" id="COG1520">
    <property type="taxonomic scope" value="Bacteria"/>
</dbReference>
<dbReference type="InterPro" id="IPR015943">
    <property type="entry name" value="WD40/YVTN_repeat-like_dom_sf"/>
</dbReference>
<keyword evidence="2" id="KW-0812">Transmembrane</keyword>
<dbReference type="RefSeq" id="WP_013883287.1">
    <property type="nucleotide sequence ID" value="NC_015671.1"/>
</dbReference>
<evidence type="ECO:0000313" key="5">
    <source>
        <dbReference type="Proteomes" id="UP000000485"/>
    </source>
</evidence>
<dbReference type="STRING" id="593907.Celgi_1249"/>
<sequence>MAHAGRAASLQPVEVVESSTDDVRARPDRGSDPEGGSDAQPRRWSRSRVLLLVVVVLVLVVALLAVLDGQRRAAARRDALAVPGLLLPVDGPVHEQWRVRAEQGAGAVLVGSDAVVAVTADADAWRLTAYDEESGEPRWTAEVAAQGPGIERGDVMCPSHLGRRVDSLVLCVRVEPGAVYQDQAPDEIVATDVVDVLAYDLTSGRRVGTWRVEGEFLDAERVDDDLVVAMSDAEGRTHVERRAGTDGTVRWAYVSRTRLFSQLDVNQVTIETTEQVAVVRGADIAVLRLSDGHAHEVASRLVPLAVAPFRDGYATWTPLHGGVVVDARGDEVAQVPALPTRLRVDDGSGDGYALTMTGSAVVAVGLATGDEAWRLVTNQRPVGVVDGTAVVAEGPRVSVLDVARGTELWSYEIEQWLPWEPVSDGALLLVPGDPAGLGGPWVVVACDVRDGQRVWQVELPRDVRSITAVGGLLLGRTPDGVALLR</sequence>